<reference evidence="1 2" key="1">
    <citation type="submission" date="2020-08" db="EMBL/GenBank/DDBJ databases">
        <title>Sequencing the genomes of 1000 actinobacteria strains.</title>
        <authorList>
            <person name="Klenk H.-P."/>
        </authorList>
    </citation>
    <scope>NUCLEOTIDE SEQUENCE [LARGE SCALE GENOMIC DNA]</scope>
    <source>
        <strain evidence="1 2">DSM 45298</strain>
    </source>
</reference>
<dbReference type="AlphaFoldDB" id="A0A840F0D5"/>
<dbReference type="Proteomes" id="UP000551501">
    <property type="component" value="Unassembled WGS sequence"/>
</dbReference>
<evidence type="ECO:0000313" key="2">
    <source>
        <dbReference type="Proteomes" id="UP000551501"/>
    </source>
</evidence>
<keyword evidence="2" id="KW-1185">Reference proteome</keyword>
<accession>A0A840F0D5</accession>
<dbReference type="EMBL" id="JACIFP010000001">
    <property type="protein sequence ID" value="MBB4134749.1"/>
    <property type="molecule type" value="Genomic_DNA"/>
</dbReference>
<organism evidence="1 2">
    <name type="scientific">Gordonia humi</name>
    <dbReference type="NCBI Taxonomy" id="686429"/>
    <lineage>
        <taxon>Bacteria</taxon>
        <taxon>Bacillati</taxon>
        <taxon>Actinomycetota</taxon>
        <taxon>Actinomycetes</taxon>
        <taxon>Mycobacteriales</taxon>
        <taxon>Gordoniaceae</taxon>
        <taxon>Gordonia</taxon>
    </lineage>
</organism>
<sequence>MPVAIVDYGIPVHPTLAGRQYTASLIADAFKASA</sequence>
<gene>
    <name evidence="1" type="ORF">BKA16_001301</name>
</gene>
<name>A0A840F0D5_9ACTN</name>
<protein>
    <submittedName>
        <fullName evidence="1">Uncharacterized protein</fullName>
    </submittedName>
</protein>
<proteinExistence type="predicted"/>
<evidence type="ECO:0000313" key="1">
    <source>
        <dbReference type="EMBL" id="MBB4134749.1"/>
    </source>
</evidence>
<comment type="caution">
    <text evidence="1">The sequence shown here is derived from an EMBL/GenBank/DDBJ whole genome shotgun (WGS) entry which is preliminary data.</text>
</comment>